<dbReference type="GO" id="GO:0022857">
    <property type="term" value="F:transmembrane transporter activity"/>
    <property type="evidence" value="ECO:0007669"/>
    <property type="project" value="InterPro"/>
</dbReference>
<evidence type="ECO:0000259" key="7">
    <source>
        <dbReference type="PROSITE" id="PS50850"/>
    </source>
</evidence>
<dbReference type="Proteomes" id="UP000789738">
    <property type="component" value="Unassembled WGS sequence"/>
</dbReference>
<dbReference type="EMBL" id="UWJD01000002">
    <property type="protein sequence ID" value="VCT84985.1"/>
    <property type="molecule type" value="Genomic_DNA"/>
</dbReference>
<name>A0A653ATY5_9CLOT</name>
<feature type="transmembrane region" description="Helical" evidence="6">
    <location>
        <begin position="346"/>
        <end position="364"/>
    </location>
</feature>
<dbReference type="AlphaFoldDB" id="A0A653ATY5"/>
<proteinExistence type="predicted"/>
<feature type="transmembrane region" description="Helical" evidence="6">
    <location>
        <begin position="99"/>
        <end position="124"/>
    </location>
</feature>
<comment type="subcellular location">
    <subcellularLocation>
        <location evidence="1">Cell membrane</location>
        <topology evidence="1">Multi-pass membrane protein</topology>
    </subcellularLocation>
</comment>
<feature type="domain" description="Major facilitator superfamily (MFS) profile" evidence="7">
    <location>
        <begin position="1"/>
        <end position="399"/>
    </location>
</feature>
<dbReference type="Gene3D" id="1.20.1250.20">
    <property type="entry name" value="MFS general substrate transporter like domains"/>
    <property type="match status" value="2"/>
</dbReference>
<feature type="transmembrane region" description="Helical" evidence="6">
    <location>
        <begin position="376"/>
        <end position="396"/>
    </location>
</feature>
<feature type="transmembrane region" description="Helical" evidence="6">
    <location>
        <begin position="251"/>
        <end position="271"/>
    </location>
</feature>
<feature type="transmembrane region" description="Helical" evidence="6">
    <location>
        <begin position="309"/>
        <end position="334"/>
    </location>
</feature>
<protein>
    <submittedName>
        <fullName evidence="8 9">MFS-type transporter YhjX</fullName>
    </submittedName>
</protein>
<dbReference type="EMBL" id="CAKJVE010000004">
    <property type="protein sequence ID" value="CAG9706852.1"/>
    <property type="molecule type" value="Genomic_DNA"/>
</dbReference>
<feature type="transmembrane region" description="Helical" evidence="6">
    <location>
        <begin position="168"/>
        <end position="185"/>
    </location>
</feature>
<dbReference type="InterPro" id="IPR011701">
    <property type="entry name" value="MFS"/>
</dbReference>
<dbReference type="PANTHER" id="PTHR11360">
    <property type="entry name" value="MONOCARBOXYLATE TRANSPORTER"/>
    <property type="match status" value="1"/>
</dbReference>
<gene>
    <name evidence="9" type="primary">yhjX_2</name>
    <name evidence="8" type="synonym">yhjX</name>
    <name evidence="8" type="ORF">CNEO_42690</name>
    <name evidence="9" type="ORF">CNEONATNEC25_02586</name>
</gene>
<dbReference type="RefSeq" id="WP_159116524.1">
    <property type="nucleotide sequence ID" value="NZ_CAKJVE010000004.1"/>
</dbReference>
<evidence type="ECO:0000256" key="4">
    <source>
        <dbReference type="ARBA" id="ARBA00022989"/>
    </source>
</evidence>
<keyword evidence="2" id="KW-0813">Transport</keyword>
<evidence type="ECO:0000256" key="6">
    <source>
        <dbReference type="SAM" id="Phobius"/>
    </source>
</evidence>
<reference evidence="9 10" key="1">
    <citation type="submission" date="2018-06" db="EMBL/GenBank/DDBJ databases">
        <authorList>
            <consortium name="IHU Genomes"/>
        </authorList>
    </citation>
    <scope>NUCLEOTIDE SEQUENCE [LARGE SCALE GENOMIC DNA]</scope>
    <source>
        <strain evidence="9 10">NEC25</strain>
    </source>
</reference>
<dbReference type="GO" id="GO:0005886">
    <property type="term" value="C:plasma membrane"/>
    <property type="evidence" value="ECO:0007669"/>
    <property type="project" value="UniProtKB-SubCell"/>
</dbReference>
<dbReference type="PROSITE" id="PS50850">
    <property type="entry name" value="MFS"/>
    <property type="match status" value="1"/>
</dbReference>
<evidence type="ECO:0000256" key="3">
    <source>
        <dbReference type="ARBA" id="ARBA00022692"/>
    </source>
</evidence>
<dbReference type="InterPro" id="IPR020846">
    <property type="entry name" value="MFS_dom"/>
</dbReference>
<dbReference type="Proteomes" id="UP000431451">
    <property type="component" value="Unassembled WGS sequence"/>
</dbReference>
<dbReference type="InterPro" id="IPR036259">
    <property type="entry name" value="MFS_trans_sf"/>
</dbReference>
<evidence type="ECO:0000313" key="8">
    <source>
        <dbReference type="EMBL" id="CAG9706852.1"/>
    </source>
</evidence>
<accession>A0A653ATY5</accession>
<evidence type="ECO:0000256" key="1">
    <source>
        <dbReference type="ARBA" id="ARBA00004651"/>
    </source>
</evidence>
<dbReference type="SUPFAM" id="SSF103473">
    <property type="entry name" value="MFS general substrate transporter"/>
    <property type="match status" value="1"/>
</dbReference>
<feature type="transmembrane region" description="Helical" evidence="6">
    <location>
        <begin position="221"/>
        <end position="239"/>
    </location>
</feature>
<evidence type="ECO:0000256" key="2">
    <source>
        <dbReference type="ARBA" id="ARBA00022448"/>
    </source>
</evidence>
<keyword evidence="5 6" id="KW-0472">Membrane</keyword>
<evidence type="ECO:0000313" key="9">
    <source>
        <dbReference type="EMBL" id="VCT84985.1"/>
    </source>
</evidence>
<evidence type="ECO:0000313" key="10">
    <source>
        <dbReference type="Proteomes" id="UP000431451"/>
    </source>
</evidence>
<keyword evidence="3 6" id="KW-0812">Transmembrane</keyword>
<feature type="transmembrane region" description="Helical" evidence="6">
    <location>
        <begin position="75"/>
        <end position="93"/>
    </location>
</feature>
<sequence length="407" mass="44372">MNVYKSTRWRVFAGVWIQSLFTSATAFFSLFSLPLCNRFNWSSSDFSMAYTIYMFIYCAVGFLGGILAEKLQPRVAIYIGLALFSGGWILTGYANTIPFLYIVYGVIAGAGAGMIYPACLPTALKWFPDKSGSISGLVQAGAACGPFIMSPIAQMLIDNFGPQTACKILGVVFLIGIGLVAWMIIPCPDGWVPEGWVPSKSQSQELRAKDYNIPQMVKKPVFWVMLFMFIFANAAGTMMVSATSPIAQNQIGLSAMTAALCVSLMTLFNMFGRISFGFIYDKLKGWNSLILVLLINGLSMLMLTIAHSYVYFIICIALVGFSFGGLLVVFAPMVKIIFGSKYYNRNYGLIFIGYGIGAFVGPKISASFYDASGSYVIGYIGSAILAALTILLVIVAKKMVVKMNSYD</sequence>
<dbReference type="PANTHER" id="PTHR11360:SF304">
    <property type="entry name" value="MFS DOMAIN-CONTAINING PROTEIN"/>
    <property type="match status" value="1"/>
</dbReference>
<feature type="transmembrane region" description="Helical" evidence="6">
    <location>
        <begin position="12"/>
        <end position="35"/>
    </location>
</feature>
<feature type="transmembrane region" description="Helical" evidence="6">
    <location>
        <begin position="136"/>
        <end position="156"/>
    </location>
</feature>
<organism evidence="9 10">
    <name type="scientific">Clostridium neonatale</name>
    <dbReference type="NCBI Taxonomy" id="137838"/>
    <lineage>
        <taxon>Bacteria</taxon>
        <taxon>Bacillati</taxon>
        <taxon>Bacillota</taxon>
        <taxon>Clostridia</taxon>
        <taxon>Eubacteriales</taxon>
        <taxon>Clostridiaceae</taxon>
        <taxon>Clostridium</taxon>
    </lineage>
</organism>
<reference evidence="8" key="2">
    <citation type="submission" date="2021-10" db="EMBL/GenBank/DDBJ databases">
        <authorList>
            <person name="Mesa V."/>
        </authorList>
    </citation>
    <scope>NUCLEOTIDE SEQUENCE</scope>
    <source>
        <strain evidence="8">CC3_PB</strain>
    </source>
</reference>
<evidence type="ECO:0000256" key="5">
    <source>
        <dbReference type="ARBA" id="ARBA00023136"/>
    </source>
</evidence>
<keyword evidence="4 6" id="KW-1133">Transmembrane helix</keyword>
<dbReference type="InterPro" id="IPR050327">
    <property type="entry name" value="Proton-linked_MCT"/>
</dbReference>
<dbReference type="Pfam" id="PF07690">
    <property type="entry name" value="MFS_1"/>
    <property type="match status" value="1"/>
</dbReference>
<dbReference type="CDD" id="cd17353">
    <property type="entry name" value="MFS_OFA_like"/>
    <property type="match status" value="1"/>
</dbReference>
<feature type="transmembrane region" description="Helical" evidence="6">
    <location>
        <begin position="283"/>
        <end position="303"/>
    </location>
</feature>
<feature type="transmembrane region" description="Helical" evidence="6">
    <location>
        <begin position="47"/>
        <end position="68"/>
    </location>
</feature>